<protein>
    <recommendedName>
        <fullName evidence="4">CcmD family protein</fullName>
    </recommendedName>
</protein>
<dbReference type="Proteomes" id="UP001652442">
    <property type="component" value="Unassembled WGS sequence"/>
</dbReference>
<keyword evidence="1" id="KW-1133">Transmembrane helix</keyword>
<evidence type="ECO:0000313" key="3">
    <source>
        <dbReference type="Proteomes" id="UP001652442"/>
    </source>
</evidence>
<name>A0ABT2TL14_9FIRM</name>
<evidence type="ECO:0008006" key="4">
    <source>
        <dbReference type="Google" id="ProtNLM"/>
    </source>
</evidence>
<evidence type="ECO:0000256" key="1">
    <source>
        <dbReference type="SAM" id="Phobius"/>
    </source>
</evidence>
<keyword evidence="3" id="KW-1185">Reference proteome</keyword>
<organism evidence="2 3">
    <name type="scientific">Brotonthovivens ammoniilytica</name>
    <dbReference type="NCBI Taxonomy" id="2981725"/>
    <lineage>
        <taxon>Bacteria</taxon>
        <taxon>Bacillati</taxon>
        <taxon>Bacillota</taxon>
        <taxon>Clostridia</taxon>
        <taxon>Lachnospirales</taxon>
        <taxon>Lachnospiraceae</taxon>
        <taxon>Brotonthovivens</taxon>
    </lineage>
</organism>
<keyword evidence="1" id="KW-0812">Transmembrane</keyword>
<gene>
    <name evidence="2" type="ORF">OCV88_08380</name>
</gene>
<feature type="transmembrane region" description="Helical" evidence="1">
    <location>
        <begin position="6"/>
        <end position="25"/>
    </location>
</feature>
<keyword evidence="1" id="KW-0472">Membrane</keyword>
<dbReference type="RefSeq" id="WP_262591034.1">
    <property type="nucleotide sequence ID" value="NZ_JAOQJQ010000003.1"/>
</dbReference>
<reference evidence="2 3" key="1">
    <citation type="journal article" date="2021" name="ISME Commun">
        <title>Automated analysis of genomic sequences facilitates high-throughput and comprehensive description of bacteria.</title>
        <authorList>
            <person name="Hitch T.C.A."/>
        </authorList>
    </citation>
    <scope>NUCLEOTIDE SEQUENCE [LARGE SCALE GENOMIC DNA]</scope>
    <source>
        <strain evidence="2 3">Sanger_109</strain>
    </source>
</reference>
<accession>A0ABT2TL14</accession>
<dbReference type="EMBL" id="JAOQJQ010000003">
    <property type="protein sequence ID" value="MCU6762347.1"/>
    <property type="molecule type" value="Genomic_DNA"/>
</dbReference>
<sequence length="51" mass="6084">MTYFTWSIGAIIIYVIIILVVIAFYRRLKSIDHTLKDLKNLIEEKDNKNKE</sequence>
<evidence type="ECO:0000313" key="2">
    <source>
        <dbReference type="EMBL" id="MCU6762347.1"/>
    </source>
</evidence>
<comment type="caution">
    <text evidence="2">The sequence shown here is derived from an EMBL/GenBank/DDBJ whole genome shotgun (WGS) entry which is preliminary data.</text>
</comment>
<proteinExistence type="predicted"/>